<evidence type="ECO:0000259" key="8">
    <source>
        <dbReference type="Pfam" id="PF00884"/>
    </source>
</evidence>
<keyword evidence="3" id="KW-0479">Metal-binding</keyword>
<keyword evidence="4" id="KW-0378">Hydrolase</keyword>
<evidence type="ECO:0000256" key="1">
    <source>
        <dbReference type="ARBA" id="ARBA00001913"/>
    </source>
</evidence>
<dbReference type="CDD" id="cd16029">
    <property type="entry name" value="4-S"/>
    <property type="match status" value="1"/>
</dbReference>
<evidence type="ECO:0000313" key="10">
    <source>
        <dbReference type="Proteomes" id="UP001329430"/>
    </source>
</evidence>
<dbReference type="PROSITE" id="PS00523">
    <property type="entry name" value="SULFATASE_1"/>
    <property type="match status" value="1"/>
</dbReference>
<reference evidence="9 10" key="1">
    <citation type="journal article" date="2024" name="Insects">
        <title>An Improved Chromosome-Level Genome Assembly of the Firefly Pyrocoelia pectoralis.</title>
        <authorList>
            <person name="Fu X."/>
            <person name="Meyer-Rochow V.B."/>
            <person name="Ballantyne L."/>
            <person name="Zhu X."/>
        </authorList>
    </citation>
    <scope>NUCLEOTIDE SEQUENCE [LARGE SCALE GENOMIC DNA]</scope>
    <source>
        <strain evidence="9">XCY_ONT2</strain>
    </source>
</reference>
<dbReference type="InterPro" id="IPR000917">
    <property type="entry name" value="Sulfatase_N"/>
</dbReference>
<evidence type="ECO:0000256" key="2">
    <source>
        <dbReference type="ARBA" id="ARBA00008779"/>
    </source>
</evidence>
<comment type="similarity">
    <text evidence="2">Belongs to the sulfatase family.</text>
</comment>
<dbReference type="GO" id="GO:0046872">
    <property type="term" value="F:metal ion binding"/>
    <property type="evidence" value="ECO:0007669"/>
    <property type="project" value="UniProtKB-KW"/>
</dbReference>
<evidence type="ECO:0000256" key="3">
    <source>
        <dbReference type="ARBA" id="ARBA00022723"/>
    </source>
</evidence>
<dbReference type="PANTHER" id="PTHR10342:SF273">
    <property type="entry name" value="RE14504P"/>
    <property type="match status" value="1"/>
</dbReference>
<evidence type="ECO:0000313" key="9">
    <source>
        <dbReference type="EMBL" id="KAK5638660.1"/>
    </source>
</evidence>
<dbReference type="InterPro" id="IPR047115">
    <property type="entry name" value="ARSB"/>
</dbReference>
<name>A0AAN7Z713_9COLE</name>
<dbReference type="SUPFAM" id="SSF53649">
    <property type="entry name" value="Alkaline phosphatase-like"/>
    <property type="match status" value="1"/>
</dbReference>
<accession>A0AAN7Z713</accession>
<keyword evidence="7" id="KW-0732">Signal</keyword>
<feature type="domain" description="Sulfatase N-terminal" evidence="8">
    <location>
        <begin position="23"/>
        <end position="346"/>
    </location>
</feature>
<keyword evidence="10" id="KW-1185">Reference proteome</keyword>
<dbReference type="Gene3D" id="3.40.720.10">
    <property type="entry name" value="Alkaline Phosphatase, subunit A"/>
    <property type="match status" value="1"/>
</dbReference>
<dbReference type="AlphaFoldDB" id="A0AAN7Z713"/>
<proteinExistence type="inferred from homology"/>
<dbReference type="PROSITE" id="PS00149">
    <property type="entry name" value="SULFATASE_2"/>
    <property type="match status" value="1"/>
</dbReference>
<dbReference type="InterPro" id="IPR024607">
    <property type="entry name" value="Sulfatase_CS"/>
</dbReference>
<sequence>MPIEIVLKLFVFIFITKAETFKPNIVVIVADDLGWNDVSFHGSNQILTPNIDAMAYNGIVLNRFYVQSICTPSRAALLTGQYPSRYGFQAMPILAGEDRYLPTHLKTLPSHLKNLGYTTRLIGKWHLGFSYLNNTPTYRGFDSHFGYWVGAIHYFSHINSESYVGYDMRDNLVTSWNTQYEYATRLFTRKSVETILQHNYETPLFLMIAHLAVHAGTKNRDFDLPDADEYNEIFRYIGDRRRRLFAGVVTELDKSVGAVFKALSDRGVLNNTIILFLSDNGAQNTKVGYDNSGSNWPLRGMKGKLFEGGVRTPSIIYYEMLKNKNTINNQLMHITDVMPTLYSAAGGDLDDLGMIDGISQWDAINDEISARTNVLVDIDEVYSRFAFVGHSGRYKLINDSISSPILMARDGYFGKDTSVEMNPAYDVNRVLLSTTNQVMGNGLTAGEMISTRNKLIINCTHIDVESNRCDNSCLFDVINDPCETKNLIKKYPNVVAELNEELLPYFQVLRPQATHVIDSKCDPINFNGTYSTWMEYQ</sequence>
<dbReference type="Proteomes" id="UP001329430">
    <property type="component" value="Chromosome 10"/>
</dbReference>
<feature type="signal peptide" evidence="7">
    <location>
        <begin position="1"/>
        <end position="18"/>
    </location>
</feature>
<evidence type="ECO:0000256" key="7">
    <source>
        <dbReference type="SAM" id="SignalP"/>
    </source>
</evidence>
<keyword evidence="6" id="KW-0325">Glycoprotein</keyword>
<dbReference type="PANTHER" id="PTHR10342">
    <property type="entry name" value="ARYLSULFATASE"/>
    <property type="match status" value="1"/>
</dbReference>
<feature type="chain" id="PRO_5042833547" description="Sulfatase N-terminal domain-containing protein" evidence="7">
    <location>
        <begin position="19"/>
        <end position="537"/>
    </location>
</feature>
<keyword evidence="5" id="KW-0106">Calcium</keyword>
<dbReference type="InterPro" id="IPR017850">
    <property type="entry name" value="Alkaline_phosphatase_core_sf"/>
</dbReference>
<organism evidence="9 10">
    <name type="scientific">Pyrocoelia pectoralis</name>
    <dbReference type="NCBI Taxonomy" id="417401"/>
    <lineage>
        <taxon>Eukaryota</taxon>
        <taxon>Metazoa</taxon>
        <taxon>Ecdysozoa</taxon>
        <taxon>Arthropoda</taxon>
        <taxon>Hexapoda</taxon>
        <taxon>Insecta</taxon>
        <taxon>Pterygota</taxon>
        <taxon>Neoptera</taxon>
        <taxon>Endopterygota</taxon>
        <taxon>Coleoptera</taxon>
        <taxon>Polyphaga</taxon>
        <taxon>Elateriformia</taxon>
        <taxon>Elateroidea</taxon>
        <taxon>Lampyridae</taxon>
        <taxon>Lampyrinae</taxon>
        <taxon>Pyrocoelia</taxon>
    </lineage>
</organism>
<dbReference type="GO" id="GO:0008484">
    <property type="term" value="F:sulfuric ester hydrolase activity"/>
    <property type="evidence" value="ECO:0007669"/>
    <property type="project" value="InterPro"/>
</dbReference>
<dbReference type="Gene3D" id="3.30.1120.10">
    <property type="match status" value="1"/>
</dbReference>
<evidence type="ECO:0000256" key="4">
    <source>
        <dbReference type="ARBA" id="ARBA00022801"/>
    </source>
</evidence>
<comment type="caution">
    <text evidence="9">The sequence shown here is derived from an EMBL/GenBank/DDBJ whole genome shotgun (WGS) entry which is preliminary data.</text>
</comment>
<evidence type="ECO:0000256" key="5">
    <source>
        <dbReference type="ARBA" id="ARBA00022837"/>
    </source>
</evidence>
<dbReference type="Pfam" id="PF00884">
    <property type="entry name" value="Sulfatase"/>
    <property type="match status" value="1"/>
</dbReference>
<gene>
    <name evidence="9" type="ORF">RI129_012955</name>
</gene>
<protein>
    <recommendedName>
        <fullName evidence="8">Sulfatase N-terminal domain-containing protein</fullName>
    </recommendedName>
</protein>
<dbReference type="EMBL" id="JAVRBK010000010">
    <property type="protein sequence ID" value="KAK5638660.1"/>
    <property type="molecule type" value="Genomic_DNA"/>
</dbReference>
<evidence type="ECO:0000256" key="6">
    <source>
        <dbReference type="ARBA" id="ARBA00023180"/>
    </source>
</evidence>
<comment type="cofactor">
    <cofactor evidence="1">
        <name>Ca(2+)</name>
        <dbReference type="ChEBI" id="CHEBI:29108"/>
    </cofactor>
</comment>